<keyword evidence="3" id="KW-1185">Reference proteome</keyword>
<feature type="region of interest" description="Disordered" evidence="1">
    <location>
        <begin position="1"/>
        <end position="34"/>
    </location>
</feature>
<sequence length="79" mass="8770">MPQPDPFALSYDETQEGTPMVHSDVSPNSGPFAGNRRHRIARAVAVLRRLQRNGWICPHCGDPVPLWRRADAVFCSPGC</sequence>
<dbReference type="RefSeq" id="WP_189382313.1">
    <property type="nucleotide sequence ID" value="NZ_BMYI01000022.1"/>
</dbReference>
<evidence type="ECO:0000313" key="2">
    <source>
        <dbReference type="EMBL" id="GHC37620.1"/>
    </source>
</evidence>
<reference evidence="3" key="1">
    <citation type="journal article" date="2019" name="Int. J. Syst. Evol. Microbiol.">
        <title>The Global Catalogue of Microorganisms (GCM) 10K type strain sequencing project: providing services to taxonomists for standard genome sequencing and annotation.</title>
        <authorList>
            <consortium name="The Broad Institute Genomics Platform"/>
            <consortium name="The Broad Institute Genome Sequencing Center for Infectious Disease"/>
            <person name="Wu L."/>
            <person name="Ma J."/>
        </authorList>
    </citation>
    <scope>NUCLEOTIDE SEQUENCE [LARGE SCALE GENOMIC DNA]</scope>
    <source>
        <strain evidence="3">KCTC 23298</strain>
    </source>
</reference>
<accession>A0ABQ3FSS5</accession>
<evidence type="ECO:0000256" key="1">
    <source>
        <dbReference type="SAM" id="MobiDB-lite"/>
    </source>
</evidence>
<dbReference type="EMBL" id="BMYI01000022">
    <property type="protein sequence ID" value="GHC37620.1"/>
    <property type="molecule type" value="Genomic_DNA"/>
</dbReference>
<proteinExistence type="predicted"/>
<evidence type="ECO:0000313" key="3">
    <source>
        <dbReference type="Proteomes" id="UP000658305"/>
    </source>
</evidence>
<protein>
    <submittedName>
        <fullName evidence="2">Uncharacterized protein</fullName>
    </submittedName>
</protein>
<organism evidence="2 3">
    <name type="scientific">Gemmobacter nanjingensis</name>
    <dbReference type="NCBI Taxonomy" id="488454"/>
    <lineage>
        <taxon>Bacteria</taxon>
        <taxon>Pseudomonadati</taxon>
        <taxon>Pseudomonadota</taxon>
        <taxon>Alphaproteobacteria</taxon>
        <taxon>Rhodobacterales</taxon>
        <taxon>Paracoccaceae</taxon>
        <taxon>Gemmobacter</taxon>
    </lineage>
</organism>
<dbReference type="Proteomes" id="UP000658305">
    <property type="component" value="Unassembled WGS sequence"/>
</dbReference>
<name>A0ABQ3FSS5_9RHOB</name>
<gene>
    <name evidence="2" type="ORF">GCM10007291_44000</name>
</gene>
<comment type="caution">
    <text evidence="2">The sequence shown here is derived from an EMBL/GenBank/DDBJ whole genome shotgun (WGS) entry which is preliminary data.</text>
</comment>